<dbReference type="InterPro" id="IPR000160">
    <property type="entry name" value="GGDEF_dom"/>
</dbReference>
<accession>A0A7X5QRY3</accession>
<keyword evidence="7" id="KW-1185">Reference proteome</keyword>
<feature type="transmembrane region" description="Helical" evidence="4">
    <location>
        <begin position="255"/>
        <end position="276"/>
    </location>
</feature>
<comment type="catalytic activity">
    <reaction evidence="3">
        <text>2 GTP = 3',3'-c-di-GMP + 2 diphosphate</text>
        <dbReference type="Rhea" id="RHEA:24898"/>
        <dbReference type="ChEBI" id="CHEBI:33019"/>
        <dbReference type="ChEBI" id="CHEBI:37565"/>
        <dbReference type="ChEBI" id="CHEBI:58805"/>
        <dbReference type="EC" id="2.7.7.65"/>
    </reaction>
</comment>
<dbReference type="Pfam" id="PF00990">
    <property type="entry name" value="GGDEF"/>
    <property type="match status" value="1"/>
</dbReference>
<evidence type="ECO:0000256" key="3">
    <source>
        <dbReference type="ARBA" id="ARBA00034247"/>
    </source>
</evidence>
<dbReference type="GO" id="GO:1902201">
    <property type="term" value="P:negative regulation of bacterial-type flagellum-dependent cell motility"/>
    <property type="evidence" value="ECO:0007669"/>
    <property type="project" value="TreeGrafter"/>
</dbReference>
<sequence>MKALVVAAAIVAIHAVGLTVLPVFGMTLSYTFFFSVAALAMVSVVVAWRRSGMPGDRRWWLLLASLALWTVGMSLSARQNYVLENSNPAPGDSMFFYILYVLPVLVAVSSAPVAARKKWAMAIDLVLATLLGVLFYIRTFSIVSVEGAIGTQAAVDVAYMLDFENACLAIAALLRYVATDRADDHFFFRGVTAFFVTYALSGYFYNHYVALGGHPEFGTSPWDTLLDLPFLVLFVAAVTHLPRRHWHPPVYLVRFVQSASPTFLAMSVLGFGLMVIPGYPVLGIGGAIAAVVGIGLRGTLAQVDLVEEEFRLARSRDELQGLVFVDSLTGLANRRALDERLLREWHRPGQQEPIALLMIDVDHFKEFNDRYGHLAGDDCLRSLAAALVGHGLRAGDFIARFGGEEFAVVAPGTPLPAAVALADALRKQVEALAIAHPLSPFGIVTISIGVAAAHATTESGPLDLLNAADRALYRAKQSGRNRVGSQDDARNNAVRLDGSRYLG</sequence>
<dbReference type="InterPro" id="IPR050469">
    <property type="entry name" value="Diguanylate_Cyclase"/>
</dbReference>
<dbReference type="SUPFAM" id="SSF55073">
    <property type="entry name" value="Nucleotide cyclase"/>
    <property type="match status" value="1"/>
</dbReference>
<dbReference type="PANTHER" id="PTHR45138:SF9">
    <property type="entry name" value="DIGUANYLATE CYCLASE DGCM-RELATED"/>
    <property type="match status" value="1"/>
</dbReference>
<dbReference type="SMART" id="SM00267">
    <property type="entry name" value="GGDEF"/>
    <property type="match status" value="1"/>
</dbReference>
<dbReference type="Proteomes" id="UP000518878">
    <property type="component" value="Unassembled WGS sequence"/>
</dbReference>
<name>A0A7X5QRY3_9GAMM</name>
<dbReference type="PANTHER" id="PTHR45138">
    <property type="entry name" value="REGULATORY COMPONENTS OF SENSORY TRANSDUCTION SYSTEM"/>
    <property type="match status" value="1"/>
</dbReference>
<dbReference type="NCBIfam" id="TIGR00254">
    <property type="entry name" value="GGDEF"/>
    <property type="match status" value="1"/>
</dbReference>
<feature type="transmembrane region" description="Helical" evidence="4">
    <location>
        <begin position="186"/>
        <end position="205"/>
    </location>
</feature>
<feature type="transmembrane region" description="Helical" evidence="4">
    <location>
        <begin position="97"/>
        <end position="115"/>
    </location>
</feature>
<dbReference type="GO" id="GO:0052621">
    <property type="term" value="F:diguanylate cyclase activity"/>
    <property type="evidence" value="ECO:0007669"/>
    <property type="project" value="UniProtKB-EC"/>
</dbReference>
<feature type="transmembrane region" description="Helical" evidence="4">
    <location>
        <begin position="122"/>
        <end position="145"/>
    </location>
</feature>
<keyword evidence="4" id="KW-0812">Transmembrane</keyword>
<comment type="caution">
    <text evidence="6">The sequence shown here is derived from an EMBL/GenBank/DDBJ whole genome shotgun (WGS) entry which is preliminary data.</text>
</comment>
<dbReference type="EC" id="2.7.7.65" evidence="2"/>
<evidence type="ECO:0000313" key="7">
    <source>
        <dbReference type="Proteomes" id="UP000518878"/>
    </source>
</evidence>
<dbReference type="InterPro" id="IPR043128">
    <property type="entry name" value="Rev_trsase/Diguanyl_cyclase"/>
</dbReference>
<evidence type="ECO:0000256" key="4">
    <source>
        <dbReference type="SAM" id="Phobius"/>
    </source>
</evidence>
<comment type="cofactor">
    <cofactor evidence="1">
        <name>Mg(2+)</name>
        <dbReference type="ChEBI" id="CHEBI:18420"/>
    </cofactor>
</comment>
<dbReference type="PROSITE" id="PS50887">
    <property type="entry name" value="GGDEF"/>
    <property type="match status" value="1"/>
</dbReference>
<reference evidence="6 7" key="1">
    <citation type="journal article" date="2006" name="Int. J. Syst. Evol. Microbiol.">
        <title>Dyella yeojuensis sp. nov., isolated from greenhouse soil in Korea.</title>
        <authorList>
            <person name="Kim B.Y."/>
            <person name="Weon H.Y."/>
            <person name="Lee K.H."/>
            <person name="Seok S.J."/>
            <person name="Kwon S.W."/>
            <person name="Go S.J."/>
            <person name="Stackebrandt E."/>
        </authorList>
    </citation>
    <scope>NUCLEOTIDE SEQUENCE [LARGE SCALE GENOMIC DNA]</scope>
    <source>
        <strain evidence="6 7">DSM 17673</strain>
    </source>
</reference>
<evidence type="ECO:0000313" key="6">
    <source>
        <dbReference type="EMBL" id="NID14316.1"/>
    </source>
</evidence>
<feature type="transmembrane region" description="Helical" evidence="4">
    <location>
        <begin position="157"/>
        <end position="174"/>
    </location>
</feature>
<dbReference type="GO" id="GO:0043709">
    <property type="term" value="P:cell adhesion involved in single-species biofilm formation"/>
    <property type="evidence" value="ECO:0007669"/>
    <property type="project" value="TreeGrafter"/>
</dbReference>
<feature type="transmembrane region" description="Helical" evidence="4">
    <location>
        <begin position="225"/>
        <end position="243"/>
    </location>
</feature>
<gene>
    <name evidence="6" type="ORF">HBF32_02415</name>
</gene>
<dbReference type="GO" id="GO:0005886">
    <property type="term" value="C:plasma membrane"/>
    <property type="evidence" value="ECO:0007669"/>
    <property type="project" value="TreeGrafter"/>
</dbReference>
<dbReference type="AlphaFoldDB" id="A0A7X5QRY3"/>
<feature type="domain" description="GGDEF" evidence="5">
    <location>
        <begin position="352"/>
        <end position="488"/>
    </location>
</feature>
<dbReference type="EMBL" id="JAAQTL010000001">
    <property type="protein sequence ID" value="NID14316.1"/>
    <property type="molecule type" value="Genomic_DNA"/>
</dbReference>
<evidence type="ECO:0000259" key="5">
    <source>
        <dbReference type="PROSITE" id="PS50887"/>
    </source>
</evidence>
<keyword evidence="4" id="KW-1133">Transmembrane helix</keyword>
<organism evidence="6 7">
    <name type="scientific">Luteibacter yeojuensis</name>
    <dbReference type="NCBI Taxonomy" id="345309"/>
    <lineage>
        <taxon>Bacteria</taxon>
        <taxon>Pseudomonadati</taxon>
        <taxon>Pseudomonadota</taxon>
        <taxon>Gammaproteobacteria</taxon>
        <taxon>Lysobacterales</taxon>
        <taxon>Rhodanobacteraceae</taxon>
        <taxon>Luteibacter</taxon>
    </lineage>
</organism>
<dbReference type="FunFam" id="3.30.70.270:FF:000001">
    <property type="entry name" value="Diguanylate cyclase domain protein"/>
    <property type="match status" value="1"/>
</dbReference>
<dbReference type="RefSeq" id="WP_166698034.1">
    <property type="nucleotide sequence ID" value="NZ_JAAQTL010000001.1"/>
</dbReference>
<dbReference type="Gene3D" id="3.30.70.270">
    <property type="match status" value="1"/>
</dbReference>
<keyword evidence="4" id="KW-0472">Membrane</keyword>
<feature type="transmembrane region" description="Helical" evidence="4">
    <location>
        <begin position="59"/>
        <end position="77"/>
    </location>
</feature>
<protein>
    <recommendedName>
        <fullName evidence="2">diguanylate cyclase</fullName>
        <ecNumber evidence="2">2.7.7.65</ecNumber>
    </recommendedName>
</protein>
<feature type="transmembrane region" description="Helical" evidence="4">
    <location>
        <begin position="27"/>
        <end position="47"/>
    </location>
</feature>
<dbReference type="InterPro" id="IPR029787">
    <property type="entry name" value="Nucleotide_cyclase"/>
</dbReference>
<proteinExistence type="predicted"/>
<evidence type="ECO:0000256" key="2">
    <source>
        <dbReference type="ARBA" id="ARBA00012528"/>
    </source>
</evidence>
<evidence type="ECO:0000256" key="1">
    <source>
        <dbReference type="ARBA" id="ARBA00001946"/>
    </source>
</evidence>
<dbReference type="CDD" id="cd01949">
    <property type="entry name" value="GGDEF"/>
    <property type="match status" value="1"/>
</dbReference>